<comment type="similarity">
    <text evidence="1">Belongs to the heparin-binding growth factors family.</text>
</comment>
<dbReference type="PANTHER" id="PTHR11486">
    <property type="entry name" value="FIBROBLAST GROWTH FACTOR"/>
    <property type="match status" value="1"/>
</dbReference>
<dbReference type="GO" id="GO:0008083">
    <property type="term" value="F:growth factor activity"/>
    <property type="evidence" value="ECO:0007669"/>
    <property type="project" value="InterPro"/>
</dbReference>
<dbReference type="EMBL" id="OV725077">
    <property type="protein sequence ID" value="CAH1388740.1"/>
    <property type="molecule type" value="Genomic_DNA"/>
</dbReference>
<dbReference type="InterPro" id="IPR008996">
    <property type="entry name" value="IL1/FGF"/>
</dbReference>
<dbReference type="Gene3D" id="2.80.10.50">
    <property type="match status" value="1"/>
</dbReference>
<evidence type="ECO:0000256" key="2">
    <source>
        <dbReference type="SAM" id="MobiDB-lite"/>
    </source>
</evidence>
<dbReference type="SMART" id="SM00442">
    <property type="entry name" value="FGF"/>
    <property type="match status" value="1"/>
</dbReference>
<dbReference type="SUPFAM" id="SSF50353">
    <property type="entry name" value="Cytokine"/>
    <property type="match status" value="1"/>
</dbReference>
<dbReference type="InterPro" id="IPR002209">
    <property type="entry name" value="Fibroblast_GF_fam"/>
</dbReference>
<protein>
    <submittedName>
        <fullName evidence="3">Uncharacterized protein</fullName>
    </submittedName>
</protein>
<proteinExistence type="inferred from homology"/>
<gene>
    <name evidence="3" type="ORF">NEZAVI_LOCUS299</name>
</gene>
<name>A0A9P0H0L9_NEZVI</name>
<dbReference type="Pfam" id="PF00167">
    <property type="entry name" value="FGF"/>
    <property type="match status" value="1"/>
</dbReference>
<feature type="region of interest" description="Disordered" evidence="2">
    <location>
        <begin position="179"/>
        <end position="222"/>
    </location>
</feature>
<dbReference type="OrthoDB" id="5987799at2759"/>
<keyword evidence="4" id="KW-1185">Reference proteome</keyword>
<reference evidence="3" key="1">
    <citation type="submission" date="2022-01" db="EMBL/GenBank/DDBJ databases">
        <authorList>
            <person name="King R."/>
        </authorList>
    </citation>
    <scope>NUCLEOTIDE SEQUENCE</scope>
</reference>
<evidence type="ECO:0000313" key="4">
    <source>
        <dbReference type="Proteomes" id="UP001152798"/>
    </source>
</evidence>
<evidence type="ECO:0000313" key="3">
    <source>
        <dbReference type="EMBL" id="CAH1388740.1"/>
    </source>
</evidence>
<organism evidence="3 4">
    <name type="scientific">Nezara viridula</name>
    <name type="common">Southern green stink bug</name>
    <name type="synonym">Cimex viridulus</name>
    <dbReference type="NCBI Taxonomy" id="85310"/>
    <lineage>
        <taxon>Eukaryota</taxon>
        <taxon>Metazoa</taxon>
        <taxon>Ecdysozoa</taxon>
        <taxon>Arthropoda</taxon>
        <taxon>Hexapoda</taxon>
        <taxon>Insecta</taxon>
        <taxon>Pterygota</taxon>
        <taxon>Neoptera</taxon>
        <taxon>Paraneoptera</taxon>
        <taxon>Hemiptera</taxon>
        <taxon>Heteroptera</taxon>
        <taxon>Panheteroptera</taxon>
        <taxon>Pentatomomorpha</taxon>
        <taxon>Pentatomoidea</taxon>
        <taxon>Pentatomidae</taxon>
        <taxon>Pentatominae</taxon>
        <taxon>Nezara</taxon>
    </lineage>
</organism>
<sequence>MNPNANTLPSHSDAVLLPFSDTVRYLGLLIDRPLTWNPHARPKRLYKDLMLQLLCLYNKEYSEECVFNENIEENHYNSYSSAKYSNARRTLYLGLNKRGQGRMVMTRGGALGKQSAYARVLTQPVQWQAKNTTHCAPAVKVVHTGPPRCKLRMRRPRRRKRKRCREEEICRKRKSRLRIRHRKHRGAPENEDEFLLEKEEEEEDVTMTTEDEEDHTLADSSE</sequence>
<dbReference type="AlphaFoldDB" id="A0A9P0H0L9"/>
<dbReference type="Proteomes" id="UP001152798">
    <property type="component" value="Chromosome 1"/>
</dbReference>
<evidence type="ECO:0000256" key="1">
    <source>
        <dbReference type="ARBA" id="ARBA00007936"/>
    </source>
</evidence>
<accession>A0A9P0H0L9</accession>
<feature type="compositionally biased region" description="Acidic residues" evidence="2">
    <location>
        <begin position="189"/>
        <end position="214"/>
    </location>
</feature>